<accession>A0A8S5R0R4</accession>
<evidence type="ECO:0000313" key="2">
    <source>
        <dbReference type="EMBL" id="DAE24936.1"/>
    </source>
</evidence>
<evidence type="ECO:0000256" key="1">
    <source>
        <dbReference type="SAM" id="Phobius"/>
    </source>
</evidence>
<protein>
    <submittedName>
        <fullName evidence="2">Uncharacterized protein</fullName>
    </submittedName>
</protein>
<feature type="transmembrane region" description="Helical" evidence="1">
    <location>
        <begin position="12"/>
        <end position="42"/>
    </location>
</feature>
<organism evidence="2">
    <name type="scientific">Siphoviridae sp. ctljn1</name>
    <dbReference type="NCBI Taxonomy" id="2826448"/>
    <lineage>
        <taxon>Viruses</taxon>
        <taxon>Duplodnaviria</taxon>
        <taxon>Heunggongvirae</taxon>
        <taxon>Uroviricota</taxon>
        <taxon>Caudoviricetes</taxon>
    </lineage>
</organism>
<keyword evidence="1" id="KW-1133">Transmembrane helix</keyword>
<sequence length="52" mass="6131">MTIIFGIMFGALYAFIWLISWALKIIAFSTVTVLLFMLIVCIKYALGRWWKR</sequence>
<name>A0A8S5R0R4_9CAUD</name>
<proteinExistence type="predicted"/>
<reference evidence="2" key="1">
    <citation type="journal article" date="2021" name="Proc. Natl. Acad. Sci. U.S.A.">
        <title>A Catalog of Tens of Thousands of Viruses from Human Metagenomes Reveals Hidden Associations with Chronic Diseases.</title>
        <authorList>
            <person name="Tisza M.J."/>
            <person name="Buck C.B."/>
        </authorList>
    </citation>
    <scope>NUCLEOTIDE SEQUENCE</scope>
    <source>
        <strain evidence="2">Ctljn1</strain>
    </source>
</reference>
<dbReference type="EMBL" id="BK015788">
    <property type="protein sequence ID" value="DAE24936.1"/>
    <property type="molecule type" value="Genomic_DNA"/>
</dbReference>
<keyword evidence="1" id="KW-0812">Transmembrane</keyword>
<keyword evidence="1" id="KW-0472">Membrane</keyword>